<dbReference type="RefSeq" id="WP_188789046.1">
    <property type="nucleotide sequence ID" value="NZ_BMJV01000001.1"/>
</dbReference>
<comment type="caution">
    <text evidence="1">The sequence shown here is derived from an EMBL/GenBank/DDBJ whole genome shotgun (WGS) entry which is preliminary data.</text>
</comment>
<proteinExistence type="predicted"/>
<dbReference type="EMBL" id="BMJV01000001">
    <property type="protein sequence ID" value="GGG65005.1"/>
    <property type="molecule type" value="Genomic_DNA"/>
</dbReference>
<sequence>MGTALPPTLAGDDFAFFPNVRPGALIWTRDSAALHHPAYDLDDGGIPRGIASFTGLAQARLAAEAG</sequence>
<dbReference type="AlphaFoldDB" id="A0A8J2ZHU1"/>
<name>A0A8J2ZHU1_9RHOB</name>
<dbReference type="SUPFAM" id="SSF53187">
    <property type="entry name" value="Zn-dependent exopeptidases"/>
    <property type="match status" value="1"/>
</dbReference>
<accession>A0A8J2ZHU1</accession>
<dbReference type="Proteomes" id="UP000617145">
    <property type="component" value="Unassembled WGS sequence"/>
</dbReference>
<gene>
    <name evidence="1" type="ORF">GCM10011415_09680</name>
</gene>
<dbReference type="Gene3D" id="3.40.630.10">
    <property type="entry name" value="Zn peptidases"/>
    <property type="match status" value="1"/>
</dbReference>
<keyword evidence="2" id="KW-1185">Reference proteome</keyword>
<evidence type="ECO:0000313" key="2">
    <source>
        <dbReference type="Proteomes" id="UP000617145"/>
    </source>
</evidence>
<reference evidence="1" key="1">
    <citation type="journal article" date="2014" name="Int. J. Syst. Evol. Microbiol.">
        <title>Complete genome sequence of Corynebacterium casei LMG S-19264T (=DSM 44701T), isolated from a smear-ripened cheese.</title>
        <authorList>
            <consortium name="US DOE Joint Genome Institute (JGI-PGF)"/>
            <person name="Walter F."/>
            <person name="Albersmeier A."/>
            <person name="Kalinowski J."/>
            <person name="Ruckert C."/>
        </authorList>
    </citation>
    <scope>NUCLEOTIDE SEQUENCE</scope>
    <source>
        <strain evidence="1">CGMCC 1.15762</strain>
    </source>
</reference>
<reference evidence="1" key="2">
    <citation type="submission" date="2020-09" db="EMBL/GenBank/DDBJ databases">
        <authorList>
            <person name="Sun Q."/>
            <person name="Zhou Y."/>
        </authorList>
    </citation>
    <scope>NUCLEOTIDE SEQUENCE</scope>
    <source>
        <strain evidence="1">CGMCC 1.15762</strain>
    </source>
</reference>
<protein>
    <submittedName>
        <fullName evidence="1">Uncharacterized protein</fullName>
    </submittedName>
</protein>
<evidence type="ECO:0000313" key="1">
    <source>
        <dbReference type="EMBL" id="GGG65005.1"/>
    </source>
</evidence>
<organism evidence="1 2">
    <name type="scientific">Salipiger pallidus</name>
    <dbReference type="NCBI Taxonomy" id="1775170"/>
    <lineage>
        <taxon>Bacteria</taxon>
        <taxon>Pseudomonadati</taxon>
        <taxon>Pseudomonadota</taxon>
        <taxon>Alphaproteobacteria</taxon>
        <taxon>Rhodobacterales</taxon>
        <taxon>Roseobacteraceae</taxon>
        <taxon>Salipiger</taxon>
    </lineage>
</organism>